<feature type="compositionally biased region" description="Basic and acidic residues" evidence="11">
    <location>
        <begin position="693"/>
        <end position="710"/>
    </location>
</feature>
<feature type="transmembrane region" description="Helical" evidence="10">
    <location>
        <begin position="613"/>
        <end position="635"/>
    </location>
</feature>
<evidence type="ECO:0000256" key="4">
    <source>
        <dbReference type="ARBA" id="ARBA00022475"/>
    </source>
</evidence>
<dbReference type="PANTHER" id="PTHR31030:SF1">
    <property type="entry name" value="PLASMA MEMBRANE FUSION PROTEIN PRM1"/>
    <property type="match status" value="1"/>
</dbReference>
<feature type="transmembrane region" description="Helical" evidence="10">
    <location>
        <begin position="304"/>
        <end position="326"/>
    </location>
</feature>
<proteinExistence type="inferred from homology"/>
<evidence type="ECO:0000256" key="5">
    <source>
        <dbReference type="ARBA" id="ARBA00022692"/>
    </source>
</evidence>
<accession>S8EHB5</accession>
<dbReference type="GO" id="GO:0005886">
    <property type="term" value="C:plasma membrane"/>
    <property type="evidence" value="ECO:0007669"/>
    <property type="project" value="UniProtKB-SubCell"/>
</dbReference>
<keyword evidence="5 10" id="KW-0812">Transmembrane</keyword>
<evidence type="ECO:0000256" key="8">
    <source>
        <dbReference type="ARBA" id="ARBA00023136"/>
    </source>
</evidence>
<comment type="similarity">
    <text evidence="3 10">Belongs to the PRM1 family.</text>
</comment>
<evidence type="ECO:0000313" key="13">
    <source>
        <dbReference type="Proteomes" id="UP000015241"/>
    </source>
</evidence>
<keyword evidence="4 10" id="KW-1003">Cell membrane</keyword>
<feature type="region of interest" description="Disordered" evidence="11">
    <location>
        <begin position="1009"/>
        <end position="1031"/>
    </location>
</feature>
<comment type="subcellular location">
    <subcellularLocation>
        <location evidence="2 10">Cell membrane</location>
        <topology evidence="2 10">Multi-pass membrane protein</topology>
    </subcellularLocation>
</comment>
<keyword evidence="7 10" id="KW-1133">Transmembrane helix</keyword>
<dbReference type="GO" id="GO:0032220">
    <property type="term" value="P:plasma membrane fusion involved in cytogamy"/>
    <property type="evidence" value="ECO:0007669"/>
    <property type="project" value="TreeGrafter"/>
</dbReference>
<sequence length="1031" mass="113060">MSTAPHAWNAPPPVYDARSAPGLKPYLELPHLLSLTWLAYPILSLLFVAFRLQISAQSAQSSAASAKSNLLAACQAAQKAATSAASMPRYLAVMTNNGITSAVNDTMNAAREALILTLTVMEAIINFIVDMYRSTFLCFLELVVRGALGILIGAVDEINTFLTSTFGTIRTAIQSDIGGVNSVIQSLVNKVNDLKVFGNITAPQLDVPALSSLENVTLPNDFQQALVKLNDSLPTLSTLKSELDDIIDTPFELVKKEINETFANLTFDRAVLPIPQQNALSFCDEMDTSFVDDVGNDLVKVAHIGIIILIALALLLVGANCLFEWYKWRCLKRHLQNTRDAWTSDPTVYNGSASKFGTPVVDMSDHNLLVLSADSQHPHLMKIANAIARFLHFSPSQYVNLRWFLHYVFHPPALACFLIGFFGLLSVEIQLIAIRPIADKFGDQVSASVSSTVTLIGTSVNSSMYNQSSQYADAINARVATAQSQISGGLIGWIDNSTVTLNNTINAFYTDLQNAVNTVFNGTVMQSPVDEFIKCFIGSKVDAIEDALTFLHKNLNITLPTVNETVLVLSQGDISEISRPVAEAAVGDGNGNSQGIVGDIVDAYIKSLKTERIMFGIFMGLWAVVVFMALAIILWHSHGKRVVEAYRRRQWKREQRGGVEGIIVPFRDMGPGGAQRDANADRAMEMGNAAAVGEKREEAAPSSFLDHDTADATPGRFTLKLGTGTRFLSLGRRAFGREATVNDEEKTSALPSHDEDKPEQQNGMRWTRWLSVRRKDSDDKDSDDAQPEFTESSVDEKLPAPEHERIRPPLTINVSQASAADSDMTHVTQENGPTSAWSVSPGVPPKLPWMTNILPTRRVQVGLPSNPYLKRKSQHVVIVTPPPVPEPLPVIHIAPVPLHHAFAHPPPTPPTEVFQPLRPAPRLHVQTQQPSPQYLQAYPSPLDPDTSTPVTRLLATNHARHSSLAVDPFTTPFDDEYRVSRMPATPVITNPFIDDDPFVDRLEAAMAQRESRPEATGQRKLRRATNPFFAL</sequence>
<reference evidence="12 13" key="1">
    <citation type="journal article" date="2012" name="Science">
        <title>The Paleozoic origin of enzymatic lignin decomposition reconstructed from 31 fungal genomes.</title>
        <authorList>
            <person name="Floudas D."/>
            <person name="Binder M."/>
            <person name="Riley R."/>
            <person name="Barry K."/>
            <person name="Blanchette R.A."/>
            <person name="Henrissat B."/>
            <person name="Martinez A.T."/>
            <person name="Otillar R."/>
            <person name="Spatafora J.W."/>
            <person name="Yadav J.S."/>
            <person name="Aerts A."/>
            <person name="Benoit I."/>
            <person name="Boyd A."/>
            <person name="Carlson A."/>
            <person name="Copeland A."/>
            <person name="Coutinho P.M."/>
            <person name="de Vries R.P."/>
            <person name="Ferreira P."/>
            <person name="Findley K."/>
            <person name="Foster B."/>
            <person name="Gaskell J."/>
            <person name="Glotzer D."/>
            <person name="Gorecki P."/>
            <person name="Heitman J."/>
            <person name="Hesse C."/>
            <person name="Hori C."/>
            <person name="Igarashi K."/>
            <person name="Jurgens J.A."/>
            <person name="Kallen N."/>
            <person name="Kersten P."/>
            <person name="Kohler A."/>
            <person name="Kuees U."/>
            <person name="Kumar T.K.A."/>
            <person name="Kuo A."/>
            <person name="LaButti K."/>
            <person name="Larrondo L.F."/>
            <person name="Lindquist E."/>
            <person name="Ling A."/>
            <person name="Lombard V."/>
            <person name="Lucas S."/>
            <person name="Lundell T."/>
            <person name="Martin R."/>
            <person name="McLaughlin D.J."/>
            <person name="Morgenstern I."/>
            <person name="Morin E."/>
            <person name="Murat C."/>
            <person name="Nagy L.G."/>
            <person name="Nolan M."/>
            <person name="Ohm R.A."/>
            <person name="Patyshakuliyeva A."/>
            <person name="Rokas A."/>
            <person name="Ruiz-Duenas F.J."/>
            <person name="Sabat G."/>
            <person name="Salamov A."/>
            <person name="Samejima M."/>
            <person name="Schmutz J."/>
            <person name="Slot J.C."/>
            <person name="St John F."/>
            <person name="Stenlid J."/>
            <person name="Sun H."/>
            <person name="Sun S."/>
            <person name="Syed K."/>
            <person name="Tsang A."/>
            <person name="Wiebenga A."/>
            <person name="Young D."/>
            <person name="Pisabarro A."/>
            <person name="Eastwood D.C."/>
            <person name="Martin F."/>
            <person name="Cullen D."/>
            <person name="Grigoriev I.V."/>
            <person name="Hibbett D.S."/>
        </authorList>
    </citation>
    <scope>NUCLEOTIDE SEQUENCE</scope>
    <source>
        <strain evidence="13">FP-58527</strain>
    </source>
</reference>
<evidence type="ECO:0000256" key="1">
    <source>
        <dbReference type="ARBA" id="ARBA00002512"/>
    </source>
</evidence>
<feature type="region of interest" description="Disordered" evidence="11">
    <location>
        <begin position="739"/>
        <end position="840"/>
    </location>
</feature>
<dbReference type="PANTHER" id="PTHR31030">
    <property type="entry name" value="PLASMA MEMBRANE FUSION PROTEIN PRM1"/>
    <property type="match status" value="1"/>
</dbReference>
<comment type="caution">
    <text evidence="10">Lacks conserved residue(s) required for the propagation of feature annotation.</text>
</comment>
<evidence type="ECO:0000256" key="3">
    <source>
        <dbReference type="ARBA" id="ARBA00010780"/>
    </source>
</evidence>
<keyword evidence="6 10" id="KW-0184">Conjugation</keyword>
<feature type="region of interest" description="Disordered" evidence="11">
    <location>
        <begin position="689"/>
        <end position="711"/>
    </location>
</feature>
<feature type="transmembrane region" description="Helical" evidence="10">
    <location>
        <begin position="404"/>
        <end position="425"/>
    </location>
</feature>
<dbReference type="EMBL" id="KE504126">
    <property type="protein sequence ID" value="EPT04552.1"/>
    <property type="molecule type" value="Genomic_DNA"/>
</dbReference>
<dbReference type="HOGENOM" id="CLU_010191_0_0_1"/>
<dbReference type="STRING" id="743788.S8EHB5"/>
<feature type="compositionally biased region" description="Basic and acidic residues" evidence="11">
    <location>
        <begin position="794"/>
        <end position="807"/>
    </location>
</feature>
<dbReference type="FunCoup" id="S8EHB5">
    <property type="interactions" value="7"/>
</dbReference>
<organism evidence="12 13">
    <name type="scientific">Fomitopsis schrenkii</name>
    <name type="common">Brown rot fungus</name>
    <dbReference type="NCBI Taxonomy" id="2126942"/>
    <lineage>
        <taxon>Eukaryota</taxon>
        <taxon>Fungi</taxon>
        <taxon>Dikarya</taxon>
        <taxon>Basidiomycota</taxon>
        <taxon>Agaricomycotina</taxon>
        <taxon>Agaricomycetes</taxon>
        <taxon>Polyporales</taxon>
        <taxon>Fomitopsis</taxon>
    </lineage>
</organism>
<dbReference type="GO" id="GO:0043332">
    <property type="term" value="C:mating projection tip"/>
    <property type="evidence" value="ECO:0007669"/>
    <property type="project" value="UniProtKB-UniRule"/>
</dbReference>
<dbReference type="AlphaFoldDB" id="S8EHB5"/>
<evidence type="ECO:0000256" key="11">
    <source>
        <dbReference type="SAM" id="MobiDB-lite"/>
    </source>
</evidence>
<protein>
    <recommendedName>
        <fullName evidence="10">Plasma membrane fusion protein PRM1</fullName>
    </recommendedName>
</protein>
<evidence type="ECO:0000313" key="12">
    <source>
        <dbReference type="EMBL" id="EPT04552.1"/>
    </source>
</evidence>
<evidence type="ECO:0000256" key="7">
    <source>
        <dbReference type="ARBA" id="ARBA00022989"/>
    </source>
</evidence>
<dbReference type="InterPro" id="IPR026777">
    <property type="entry name" value="PRM1"/>
</dbReference>
<dbReference type="InParanoid" id="S8EHB5"/>
<keyword evidence="8 10" id="KW-0472">Membrane</keyword>
<dbReference type="Proteomes" id="UP000015241">
    <property type="component" value="Unassembled WGS sequence"/>
</dbReference>
<evidence type="ECO:0000256" key="9">
    <source>
        <dbReference type="ARBA" id="ARBA00023180"/>
    </source>
</evidence>
<evidence type="ECO:0000256" key="6">
    <source>
        <dbReference type="ARBA" id="ARBA00022971"/>
    </source>
</evidence>
<feature type="compositionally biased region" description="Polar residues" evidence="11">
    <location>
        <begin position="812"/>
        <end position="838"/>
    </location>
</feature>
<dbReference type="eggNOG" id="ENOG502QRP5">
    <property type="taxonomic scope" value="Eukaryota"/>
</dbReference>
<keyword evidence="13" id="KW-1185">Reference proteome</keyword>
<dbReference type="OrthoDB" id="10248838at2759"/>
<evidence type="ECO:0000256" key="2">
    <source>
        <dbReference type="ARBA" id="ARBA00004651"/>
    </source>
</evidence>
<comment type="function">
    <text evidence="1 10">Involved in cell fusion during mating by stabilizing the plasma membrane fusion event.</text>
</comment>
<keyword evidence="9" id="KW-0325">Glycoprotein</keyword>
<gene>
    <name evidence="12" type="ORF">FOMPIDRAFT_131742</name>
</gene>
<evidence type="ECO:0000256" key="10">
    <source>
        <dbReference type="RuleBase" id="RU366035"/>
    </source>
</evidence>
<name>S8EHB5_FOMSC</name>
<feature type="transmembrane region" description="Helical" evidence="10">
    <location>
        <begin position="32"/>
        <end position="52"/>
    </location>
</feature>
<feature type="compositionally biased region" description="Basic and acidic residues" evidence="11">
    <location>
        <begin position="743"/>
        <end position="759"/>
    </location>
</feature>